<evidence type="ECO:0000256" key="5">
    <source>
        <dbReference type="ARBA" id="ARBA00022538"/>
    </source>
</evidence>
<evidence type="ECO:0000313" key="14">
    <source>
        <dbReference type="EMBL" id="CUU02281.1"/>
    </source>
</evidence>
<evidence type="ECO:0000256" key="3">
    <source>
        <dbReference type="ARBA" id="ARBA00022448"/>
    </source>
</evidence>
<keyword evidence="15" id="KW-1185">Reference proteome</keyword>
<dbReference type="GO" id="GO:1902600">
    <property type="term" value="P:proton transmembrane transport"/>
    <property type="evidence" value="ECO:0007669"/>
    <property type="project" value="InterPro"/>
</dbReference>
<keyword evidence="6 11" id="KW-0812">Transmembrane</keyword>
<comment type="subcellular location">
    <subcellularLocation>
        <location evidence="1">Endomembrane system</location>
        <topology evidence="1">Multi-pass membrane protein</topology>
    </subcellularLocation>
</comment>
<feature type="transmembrane region" description="Helical" evidence="11">
    <location>
        <begin position="87"/>
        <end position="109"/>
    </location>
</feature>
<dbReference type="InterPro" id="IPR006153">
    <property type="entry name" value="Cation/H_exchanger_TM"/>
</dbReference>
<name>A0A0S4MU77_9BACT</name>
<evidence type="ECO:0000259" key="12">
    <source>
        <dbReference type="PROSITE" id="PS51201"/>
    </source>
</evidence>
<dbReference type="GO" id="GO:0015297">
    <property type="term" value="F:antiporter activity"/>
    <property type="evidence" value="ECO:0007669"/>
    <property type="project" value="UniProtKB-KW"/>
</dbReference>
<evidence type="ECO:0000256" key="9">
    <source>
        <dbReference type="ARBA" id="ARBA00023065"/>
    </source>
</evidence>
<dbReference type="FunFam" id="3.40.50.720:FF:000036">
    <property type="entry name" value="Glutathione-regulated potassium-efflux system protein KefB"/>
    <property type="match status" value="1"/>
</dbReference>
<feature type="transmembrane region" description="Helical" evidence="11">
    <location>
        <begin position="176"/>
        <end position="195"/>
    </location>
</feature>
<dbReference type="PANTHER" id="PTHR42751:SF3">
    <property type="entry name" value="SODIUM_GLUTAMATE SYMPORTER"/>
    <property type="match status" value="1"/>
</dbReference>
<feature type="transmembrane region" description="Helical" evidence="11">
    <location>
        <begin position="355"/>
        <end position="376"/>
    </location>
</feature>
<evidence type="ECO:0000256" key="2">
    <source>
        <dbReference type="ARBA" id="ARBA00005551"/>
    </source>
</evidence>
<dbReference type="SUPFAM" id="SSF51735">
    <property type="entry name" value="NAD(P)-binding Rossmann-fold domains"/>
    <property type="match status" value="1"/>
</dbReference>
<keyword evidence="7" id="KW-0630">Potassium</keyword>
<dbReference type="InterPro" id="IPR036721">
    <property type="entry name" value="RCK_C_sf"/>
</dbReference>
<dbReference type="SUPFAM" id="SSF116726">
    <property type="entry name" value="TrkA C-terminal domain-like"/>
    <property type="match status" value="1"/>
</dbReference>
<dbReference type="GO" id="GO:0016020">
    <property type="term" value="C:membrane"/>
    <property type="evidence" value="ECO:0007669"/>
    <property type="project" value="InterPro"/>
</dbReference>
<feature type="transmembrane region" description="Helical" evidence="11">
    <location>
        <begin position="32"/>
        <end position="50"/>
    </location>
</feature>
<dbReference type="GO" id="GO:0012505">
    <property type="term" value="C:endomembrane system"/>
    <property type="evidence" value="ECO:0007669"/>
    <property type="project" value="UniProtKB-SubCell"/>
</dbReference>
<dbReference type="Proteomes" id="UP000320623">
    <property type="component" value="Unassembled WGS sequence"/>
</dbReference>
<dbReference type="Pfam" id="PF02080">
    <property type="entry name" value="TrkA_C"/>
    <property type="match status" value="1"/>
</dbReference>
<accession>A0A0S4MU77</accession>
<evidence type="ECO:0000256" key="4">
    <source>
        <dbReference type="ARBA" id="ARBA00022449"/>
    </source>
</evidence>
<dbReference type="InterPro" id="IPR038770">
    <property type="entry name" value="Na+/solute_symporter_sf"/>
</dbReference>
<feature type="transmembrane region" description="Helical" evidence="11">
    <location>
        <begin position="293"/>
        <end position="316"/>
    </location>
</feature>
<feature type="transmembrane region" description="Helical" evidence="11">
    <location>
        <begin position="115"/>
        <end position="135"/>
    </location>
</feature>
<sequence>MNSIEFLKTFAIILGTSTVIVYTLHKMKMPPVIGFLISGFMIGPYAIGLVKNVELVELFAEIGIILLLFVLGIELSPTKLFEMRRFLLFAGGLQVLLTVTLCAIIALTFMNLAQAILAGMLIALSSTAIVLKHLSDKGEVDTPHGKIIIGILLFQDLFAIFMVGLIPSLAGGKIQINLLLEKIAMSLVVISLAIWSSKKLIPWLLFQIVKSRIRDLVIVSVLFLCFSVALLISELGFSLALGAFIAGLLISESEYAHQVTADVTPLRESFMAIFFISIGMLLDFKFVKDNLVLILLISLSVILLKLIANFLSIRLAGGSMRVSLISALALAQMSEFSFVLVSIAQSHNMIDQTSFNFIISISIITMLFSPLILLHIHKIAEMLSKKMSPSVKVQRDELEKVMKLDSHVIIVGFGINGRNVAKILKDLNIPYVILELNPITVREMKKQGEPIYLGDATSIDVLKSVGIDKAKLIVIAISDPTSTRRIVTIARSVNPDIYIIVRTRYVSEIEELKKLGANEVIPEEFETSIQISSRVLDFFNVPLNIIKDYTAKLRENSYVALLDIPKNEFSKLVQEKFPSISFNLSTYLVLENSKSTNKSIGELNFRAQTGATIIAVKRGEEIYLNPSPSFILKPGDLVLALGKPSELEKAVEFFKNLNFT</sequence>
<evidence type="ECO:0000313" key="15">
    <source>
        <dbReference type="Proteomes" id="UP000320623"/>
    </source>
</evidence>
<keyword evidence="4" id="KW-0050">Antiport</keyword>
<keyword evidence="9" id="KW-0406">Ion transport</keyword>
<keyword evidence="3" id="KW-0813">Transport</keyword>
<reference evidence="15" key="1">
    <citation type="submission" date="2015-11" db="EMBL/GenBank/DDBJ databases">
        <authorList>
            <person name="Varghese N."/>
        </authorList>
    </citation>
    <scope>NUCLEOTIDE SEQUENCE [LARGE SCALE GENOMIC DNA]</scope>
</reference>
<keyword evidence="5" id="KW-0633">Potassium transport</keyword>
<feature type="transmembrane region" description="Helical" evidence="11">
    <location>
        <begin position="216"/>
        <end position="249"/>
    </location>
</feature>
<dbReference type="GO" id="GO:0006813">
    <property type="term" value="P:potassium ion transport"/>
    <property type="evidence" value="ECO:0007669"/>
    <property type="project" value="UniProtKB-KW"/>
</dbReference>
<dbReference type="Gene3D" id="3.30.70.1450">
    <property type="entry name" value="Regulator of K+ conductance, C-terminal domain"/>
    <property type="match status" value="1"/>
</dbReference>
<evidence type="ECO:0000256" key="7">
    <source>
        <dbReference type="ARBA" id="ARBA00022958"/>
    </source>
</evidence>
<keyword evidence="8 11" id="KW-1133">Transmembrane helix</keyword>
<evidence type="ECO:0000256" key="10">
    <source>
        <dbReference type="ARBA" id="ARBA00023136"/>
    </source>
</evidence>
<dbReference type="EMBL" id="FAOO01000003">
    <property type="protein sequence ID" value="CUU02281.1"/>
    <property type="molecule type" value="Genomic_DNA"/>
</dbReference>
<dbReference type="GO" id="GO:0008324">
    <property type="term" value="F:monoatomic cation transmembrane transporter activity"/>
    <property type="evidence" value="ECO:0007669"/>
    <property type="project" value="InterPro"/>
</dbReference>
<dbReference type="OrthoDB" id="9781411at2"/>
<feature type="transmembrane region" description="Helical" evidence="11">
    <location>
        <begin position="6"/>
        <end position="25"/>
    </location>
</feature>
<keyword evidence="10 11" id="KW-0472">Membrane</keyword>
<evidence type="ECO:0000256" key="1">
    <source>
        <dbReference type="ARBA" id="ARBA00004127"/>
    </source>
</evidence>
<dbReference type="PANTHER" id="PTHR42751">
    <property type="entry name" value="SODIUM/HYDROGEN EXCHANGER FAMILY/TRKA DOMAIN PROTEIN"/>
    <property type="match status" value="1"/>
</dbReference>
<evidence type="ECO:0000256" key="11">
    <source>
        <dbReference type="SAM" id="Phobius"/>
    </source>
</evidence>
<dbReference type="Pfam" id="PF02254">
    <property type="entry name" value="TrkA_N"/>
    <property type="match status" value="1"/>
</dbReference>
<comment type="similarity">
    <text evidence="2">Belongs to the monovalent cation:proton antiporter 2 (CPA2) transporter (TC 2.A.37) family.</text>
</comment>
<dbReference type="Gene3D" id="3.40.50.720">
    <property type="entry name" value="NAD(P)-binding Rossmann-like Domain"/>
    <property type="match status" value="1"/>
</dbReference>
<feature type="transmembrane region" description="Helical" evidence="11">
    <location>
        <begin position="56"/>
        <end position="75"/>
    </location>
</feature>
<feature type="domain" description="RCK N-terminal" evidence="12">
    <location>
        <begin position="405"/>
        <end position="522"/>
    </location>
</feature>
<evidence type="ECO:0000259" key="13">
    <source>
        <dbReference type="PROSITE" id="PS51202"/>
    </source>
</evidence>
<protein>
    <submittedName>
        <fullName evidence="14">Kef-type potassium/proton antiporter, CPA2 family</fullName>
    </submittedName>
</protein>
<dbReference type="InterPro" id="IPR036291">
    <property type="entry name" value="NAD(P)-bd_dom_sf"/>
</dbReference>
<feature type="transmembrane region" description="Helical" evidence="11">
    <location>
        <begin position="147"/>
        <end position="170"/>
    </location>
</feature>
<evidence type="ECO:0000256" key="6">
    <source>
        <dbReference type="ARBA" id="ARBA00022692"/>
    </source>
</evidence>
<dbReference type="Gene3D" id="1.20.1530.20">
    <property type="match status" value="1"/>
</dbReference>
<feature type="transmembrane region" description="Helical" evidence="11">
    <location>
        <begin position="322"/>
        <end position="343"/>
    </location>
</feature>
<dbReference type="InterPro" id="IPR003148">
    <property type="entry name" value="RCK_N"/>
</dbReference>
<dbReference type="STRING" id="1643428.GCA_001442855_00436"/>
<organism evidence="14 15">
    <name type="scientific">Candidatus Thermokryptus mobilis</name>
    <dbReference type="NCBI Taxonomy" id="1643428"/>
    <lineage>
        <taxon>Bacteria</taxon>
        <taxon>Pseudomonadati</taxon>
        <taxon>Candidatus Kryptoniota</taxon>
        <taxon>Candidatus Thermokryptus</taxon>
    </lineage>
</organism>
<dbReference type="Pfam" id="PF00999">
    <property type="entry name" value="Na_H_Exchanger"/>
    <property type="match status" value="1"/>
</dbReference>
<dbReference type="InterPro" id="IPR006037">
    <property type="entry name" value="RCK_C"/>
</dbReference>
<feature type="transmembrane region" description="Helical" evidence="11">
    <location>
        <begin position="269"/>
        <end position="286"/>
    </location>
</feature>
<dbReference type="RefSeq" id="WP_140944251.1">
    <property type="nucleotide sequence ID" value="NZ_FAOO01000003.1"/>
</dbReference>
<gene>
    <name evidence="14" type="ORF">JGI1_00449</name>
</gene>
<evidence type="ECO:0000256" key="8">
    <source>
        <dbReference type="ARBA" id="ARBA00022989"/>
    </source>
</evidence>
<dbReference type="AlphaFoldDB" id="A0A0S4MU77"/>
<dbReference type="PROSITE" id="PS51202">
    <property type="entry name" value="RCK_C"/>
    <property type="match status" value="1"/>
</dbReference>
<feature type="domain" description="RCK C-terminal" evidence="13">
    <location>
        <begin position="572"/>
        <end position="656"/>
    </location>
</feature>
<dbReference type="PROSITE" id="PS51201">
    <property type="entry name" value="RCK_N"/>
    <property type="match status" value="1"/>
</dbReference>
<proteinExistence type="inferred from homology"/>